<organism evidence="1 2">
    <name type="scientific">Massilia eburnea</name>
    <dbReference type="NCBI Taxonomy" id="1776165"/>
    <lineage>
        <taxon>Bacteria</taxon>
        <taxon>Pseudomonadati</taxon>
        <taxon>Pseudomonadota</taxon>
        <taxon>Betaproteobacteria</taxon>
        <taxon>Burkholderiales</taxon>
        <taxon>Oxalobacteraceae</taxon>
        <taxon>Telluria group</taxon>
        <taxon>Massilia</taxon>
    </lineage>
</organism>
<comment type="caution">
    <text evidence="1">The sequence shown here is derived from an EMBL/GenBank/DDBJ whole genome shotgun (WGS) entry which is preliminary data.</text>
</comment>
<protein>
    <submittedName>
        <fullName evidence="1">Uncharacterized protein</fullName>
    </submittedName>
</protein>
<name>A0A6L6QNZ8_9BURK</name>
<dbReference type="OrthoDB" id="9151776at2"/>
<keyword evidence="2" id="KW-1185">Reference proteome</keyword>
<dbReference type="Proteomes" id="UP000472320">
    <property type="component" value="Unassembled WGS sequence"/>
</dbReference>
<sequence length="153" mass="18081">MKPFLFSLPASFETYQGLGNFMCEQGIKQEMYELVDSIVKEWMERFLDRQAHQSASTLDGYQWKCLFLPNGTTLRTVYKRKSYLAHVEGSELRFEGRCVSPGQFVDEVAHCPRNAWRTIWLRYPNEVEWKQAMTLRMKTTDRETKRDAGRPKK</sequence>
<evidence type="ECO:0000313" key="1">
    <source>
        <dbReference type="EMBL" id="MTW13824.1"/>
    </source>
</evidence>
<evidence type="ECO:0000313" key="2">
    <source>
        <dbReference type="Proteomes" id="UP000472320"/>
    </source>
</evidence>
<accession>A0A6L6QNZ8</accession>
<dbReference type="RefSeq" id="WP_155456738.1">
    <property type="nucleotide sequence ID" value="NZ_WNKX01000028.1"/>
</dbReference>
<reference evidence="1 2" key="1">
    <citation type="submission" date="2019-11" db="EMBL/GenBank/DDBJ databases">
        <title>Type strains purchased from KCTC, JCM and DSMZ.</title>
        <authorList>
            <person name="Lu H."/>
        </authorList>
    </citation>
    <scope>NUCLEOTIDE SEQUENCE [LARGE SCALE GENOMIC DNA]</scope>
    <source>
        <strain evidence="1 2">JCM 31587</strain>
    </source>
</reference>
<gene>
    <name evidence="1" type="ORF">GM658_24740</name>
</gene>
<dbReference type="EMBL" id="WNKX01000028">
    <property type="protein sequence ID" value="MTW13824.1"/>
    <property type="molecule type" value="Genomic_DNA"/>
</dbReference>
<dbReference type="AlphaFoldDB" id="A0A6L6QNZ8"/>
<proteinExistence type="predicted"/>